<dbReference type="Pfam" id="PF13440">
    <property type="entry name" value="Polysacc_synt_3"/>
    <property type="match status" value="1"/>
</dbReference>
<evidence type="ECO:0000256" key="3">
    <source>
        <dbReference type="ARBA" id="ARBA00022692"/>
    </source>
</evidence>
<evidence type="ECO:0000313" key="8">
    <source>
        <dbReference type="Proteomes" id="UP000198242"/>
    </source>
</evidence>
<organism evidence="7 8">
    <name type="scientific">Micromonospora viridifaciens</name>
    <dbReference type="NCBI Taxonomy" id="1881"/>
    <lineage>
        <taxon>Bacteria</taxon>
        <taxon>Bacillati</taxon>
        <taxon>Actinomycetota</taxon>
        <taxon>Actinomycetes</taxon>
        <taxon>Micromonosporales</taxon>
        <taxon>Micromonosporaceae</taxon>
        <taxon>Micromonospora</taxon>
    </lineage>
</organism>
<dbReference type="AlphaFoldDB" id="A0A1C4Z5N7"/>
<dbReference type="EMBL" id="LT607411">
    <property type="protein sequence ID" value="SCF28226.1"/>
    <property type="molecule type" value="Genomic_DNA"/>
</dbReference>
<feature type="transmembrane region" description="Helical" evidence="6">
    <location>
        <begin position="51"/>
        <end position="72"/>
    </location>
</feature>
<keyword evidence="3 6" id="KW-0812">Transmembrane</keyword>
<dbReference type="RefSeq" id="WP_157744623.1">
    <property type="nucleotide sequence ID" value="NZ_LT607411.1"/>
</dbReference>
<feature type="transmembrane region" description="Helical" evidence="6">
    <location>
        <begin position="183"/>
        <end position="200"/>
    </location>
</feature>
<dbReference type="OrthoDB" id="5906224at2"/>
<sequence>MYGRERRAAQGGSTAITTKVLLGYGLAKVVPGVLTLASVSVWVHAVGPAEYARFSMIWAFALVSSALCVGWVSQSTIRSAGDPTQSLSRVPRTPLLATIALPALPVTAWVLITSTGVPTTRTAALLITAVLFCTMTGAYSLAAARVQREQRSTRFALAEAVRVAGGLLLSLGMLHVVPGAPGILAGNIVGTGIGLAILFGPEASRIFSTRPTSRDVLRTYWRYGWPMALWSAASLSLVYMDRYIIASLLGVASAGWYAAIADMVVRGMSMLGIPITVATYAAVMTEWNSGRFDRARAVLASATRMLATAMLVCVAGAAALGPWAINRLVPGQPPPRSLIIVLSLGAALWQFALMAHKKLEIAGRSRLMLGLMIAAVALTAGLDVLLVTVAGQTGAAIAFMLGAACYTIACLLIGPRILARHTPDEVRRQPQPVREKSIPQIKQVTGGIVR</sequence>
<reference evidence="8" key="1">
    <citation type="submission" date="2016-06" db="EMBL/GenBank/DDBJ databases">
        <authorList>
            <person name="Varghese N."/>
            <person name="Submissions Spin"/>
        </authorList>
    </citation>
    <scope>NUCLEOTIDE SEQUENCE [LARGE SCALE GENOMIC DNA]</scope>
    <source>
        <strain evidence="8">DSM 43909</strain>
    </source>
</reference>
<feature type="transmembrane region" description="Helical" evidence="6">
    <location>
        <begin position="21"/>
        <end position="45"/>
    </location>
</feature>
<evidence type="ECO:0000256" key="4">
    <source>
        <dbReference type="ARBA" id="ARBA00022989"/>
    </source>
</evidence>
<evidence type="ECO:0000256" key="2">
    <source>
        <dbReference type="ARBA" id="ARBA00022475"/>
    </source>
</evidence>
<feature type="transmembrane region" description="Helical" evidence="6">
    <location>
        <begin position="305"/>
        <end position="325"/>
    </location>
</feature>
<evidence type="ECO:0000313" key="7">
    <source>
        <dbReference type="EMBL" id="SCF28226.1"/>
    </source>
</evidence>
<gene>
    <name evidence="7" type="ORF">GA0074695_5127</name>
</gene>
<dbReference type="Proteomes" id="UP000198242">
    <property type="component" value="Chromosome I"/>
</dbReference>
<name>A0A1C4Z5N7_MICVI</name>
<proteinExistence type="predicted"/>
<dbReference type="PANTHER" id="PTHR30250:SF11">
    <property type="entry name" value="O-ANTIGEN TRANSPORTER-RELATED"/>
    <property type="match status" value="1"/>
</dbReference>
<keyword evidence="4 6" id="KW-1133">Transmembrane helix</keyword>
<dbReference type="GO" id="GO:0005886">
    <property type="term" value="C:plasma membrane"/>
    <property type="evidence" value="ECO:0007669"/>
    <property type="project" value="UniProtKB-SubCell"/>
</dbReference>
<evidence type="ECO:0000256" key="6">
    <source>
        <dbReference type="SAM" id="Phobius"/>
    </source>
</evidence>
<evidence type="ECO:0000256" key="1">
    <source>
        <dbReference type="ARBA" id="ARBA00004651"/>
    </source>
</evidence>
<feature type="transmembrane region" description="Helical" evidence="6">
    <location>
        <begin position="396"/>
        <end position="419"/>
    </location>
</feature>
<feature type="transmembrane region" description="Helical" evidence="6">
    <location>
        <begin position="245"/>
        <end position="265"/>
    </location>
</feature>
<keyword evidence="2" id="KW-1003">Cell membrane</keyword>
<feature type="transmembrane region" description="Helical" evidence="6">
    <location>
        <begin position="337"/>
        <end position="355"/>
    </location>
</feature>
<comment type="subcellular location">
    <subcellularLocation>
        <location evidence="1">Cell membrane</location>
        <topology evidence="1">Multi-pass membrane protein</topology>
    </subcellularLocation>
</comment>
<evidence type="ECO:0000256" key="5">
    <source>
        <dbReference type="ARBA" id="ARBA00023136"/>
    </source>
</evidence>
<dbReference type="PANTHER" id="PTHR30250">
    <property type="entry name" value="PST FAMILY PREDICTED COLANIC ACID TRANSPORTER"/>
    <property type="match status" value="1"/>
</dbReference>
<keyword evidence="8" id="KW-1185">Reference proteome</keyword>
<keyword evidence="5 6" id="KW-0472">Membrane</keyword>
<protein>
    <submittedName>
        <fullName evidence="7">Membrane protein involved in the export of O-antigen and teichoic acid</fullName>
    </submittedName>
</protein>
<feature type="transmembrane region" description="Helical" evidence="6">
    <location>
        <begin position="124"/>
        <end position="144"/>
    </location>
</feature>
<feature type="transmembrane region" description="Helical" evidence="6">
    <location>
        <begin position="93"/>
        <end position="112"/>
    </location>
</feature>
<dbReference type="InterPro" id="IPR050833">
    <property type="entry name" value="Poly_Biosynth_Transport"/>
</dbReference>
<feature type="transmembrane region" description="Helical" evidence="6">
    <location>
        <begin position="156"/>
        <end position="177"/>
    </location>
</feature>
<accession>A0A1C4Z5N7</accession>
<feature type="transmembrane region" description="Helical" evidence="6">
    <location>
        <begin position="367"/>
        <end position="390"/>
    </location>
</feature>